<evidence type="ECO:0000256" key="4">
    <source>
        <dbReference type="ARBA" id="ARBA00022679"/>
    </source>
</evidence>
<reference evidence="14 15" key="1">
    <citation type="submission" date="2015-01" db="EMBL/GenBank/DDBJ databases">
        <title>Draft genome of the acidophilic iron oxidizer Acidithrix ferrooxidans strain Py-F3.</title>
        <authorList>
            <person name="Poehlein A."/>
            <person name="Eisen S."/>
            <person name="Schloemann M."/>
            <person name="Johnson B.D."/>
            <person name="Daniel R."/>
            <person name="Muehling M."/>
        </authorList>
    </citation>
    <scope>NUCLEOTIDE SEQUENCE [LARGE SCALE GENOMIC DNA]</scope>
    <source>
        <strain evidence="14 15">Py-F3</strain>
    </source>
</reference>
<feature type="site" description="Interaction with substrate tRNA" evidence="10">
    <location>
        <position position="108"/>
    </location>
</feature>
<evidence type="ECO:0000256" key="10">
    <source>
        <dbReference type="HAMAP-Rule" id="MF_00185"/>
    </source>
</evidence>
<evidence type="ECO:0000256" key="3">
    <source>
        <dbReference type="ARBA" id="ARBA00005842"/>
    </source>
</evidence>
<comment type="similarity">
    <text evidence="3 10 13">Belongs to the IPP transferase family.</text>
</comment>
<keyword evidence="8 10" id="KW-0460">Magnesium</keyword>
<dbReference type="Pfam" id="PF01715">
    <property type="entry name" value="IPPT"/>
    <property type="match status" value="1"/>
</dbReference>
<protein>
    <recommendedName>
        <fullName evidence="10">tRNA dimethylallyltransferase</fullName>
        <ecNumber evidence="10">2.5.1.75</ecNumber>
    </recommendedName>
    <alternativeName>
        <fullName evidence="10">Dimethylallyl diphosphate:tRNA dimethylallyltransferase</fullName>
        <shortName evidence="10">DMAPP:tRNA dimethylallyltransferase</shortName>
        <shortName evidence="10">DMATase</shortName>
    </alternativeName>
    <alternativeName>
        <fullName evidence="10">Isopentenyl-diphosphate:tRNA isopentenyltransferase</fullName>
        <shortName evidence="10">IPP transferase</shortName>
        <shortName evidence="10">IPPT</shortName>
        <shortName evidence="10">IPTase</shortName>
    </alternativeName>
</protein>
<dbReference type="InterPro" id="IPR018022">
    <property type="entry name" value="IPT"/>
</dbReference>
<dbReference type="EMBL" id="JXYS01000001">
    <property type="protein sequence ID" value="KJF19006.1"/>
    <property type="molecule type" value="Genomic_DNA"/>
</dbReference>
<dbReference type="PATRIC" id="fig|1280514.3.peg.60"/>
<keyword evidence="4 10" id="KW-0808">Transferase</keyword>
<dbReference type="RefSeq" id="WP_052603886.1">
    <property type="nucleotide sequence ID" value="NZ_JXYS01000001.1"/>
</dbReference>
<dbReference type="Gene3D" id="1.10.20.140">
    <property type="match status" value="1"/>
</dbReference>
<dbReference type="GO" id="GO:0052381">
    <property type="term" value="F:tRNA dimethylallyltransferase activity"/>
    <property type="evidence" value="ECO:0007669"/>
    <property type="project" value="UniProtKB-UniRule"/>
</dbReference>
<dbReference type="AlphaFoldDB" id="A0A0D8HPF7"/>
<name>A0A0D8HPF7_9ACTN</name>
<dbReference type="FunFam" id="1.10.20.140:FF:000001">
    <property type="entry name" value="tRNA dimethylallyltransferase"/>
    <property type="match status" value="1"/>
</dbReference>
<comment type="function">
    <text evidence="2 10 12">Catalyzes the transfer of a dimethylallyl group onto the adenine at position 37 in tRNAs that read codons beginning with uridine, leading to the formation of N6-(dimethylallyl)adenosine (i(6)A).</text>
</comment>
<feature type="site" description="Interaction with substrate tRNA" evidence="10">
    <location>
        <position position="129"/>
    </location>
</feature>
<evidence type="ECO:0000256" key="12">
    <source>
        <dbReference type="RuleBase" id="RU003784"/>
    </source>
</evidence>
<dbReference type="STRING" id="1280514.AXFE_00430"/>
<comment type="catalytic activity">
    <reaction evidence="9 10 11">
        <text>adenosine(37) in tRNA + dimethylallyl diphosphate = N(6)-dimethylallyladenosine(37) in tRNA + diphosphate</text>
        <dbReference type="Rhea" id="RHEA:26482"/>
        <dbReference type="Rhea" id="RHEA-COMP:10162"/>
        <dbReference type="Rhea" id="RHEA-COMP:10375"/>
        <dbReference type="ChEBI" id="CHEBI:33019"/>
        <dbReference type="ChEBI" id="CHEBI:57623"/>
        <dbReference type="ChEBI" id="CHEBI:74411"/>
        <dbReference type="ChEBI" id="CHEBI:74415"/>
        <dbReference type="EC" id="2.5.1.75"/>
    </reaction>
</comment>
<dbReference type="SUPFAM" id="SSF52540">
    <property type="entry name" value="P-loop containing nucleoside triphosphate hydrolases"/>
    <property type="match status" value="1"/>
</dbReference>
<dbReference type="GO" id="GO:0006400">
    <property type="term" value="P:tRNA modification"/>
    <property type="evidence" value="ECO:0007669"/>
    <property type="project" value="TreeGrafter"/>
</dbReference>
<evidence type="ECO:0000313" key="15">
    <source>
        <dbReference type="Proteomes" id="UP000032360"/>
    </source>
</evidence>
<evidence type="ECO:0000256" key="2">
    <source>
        <dbReference type="ARBA" id="ARBA00003213"/>
    </source>
</evidence>
<accession>A0A0D8HPF7</accession>
<evidence type="ECO:0000256" key="5">
    <source>
        <dbReference type="ARBA" id="ARBA00022694"/>
    </source>
</evidence>
<evidence type="ECO:0000256" key="6">
    <source>
        <dbReference type="ARBA" id="ARBA00022741"/>
    </source>
</evidence>
<comment type="caution">
    <text evidence="14">The sequence shown here is derived from an EMBL/GenBank/DDBJ whole genome shotgun (WGS) entry which is preliminary data.</text>
</comment>
<dbReference type="NCBIfam" id="TIGR00174">
    <property type="entry name" value="miaA"/>
    <property type="match status" value="1"/>
</dbReference>
<evidence type="ECO:0000256" key="11">
    <source>
        <dbReference type="RuleBase" id="RU003783"/>
    </source>
</evidence>
<dbReference type="OrthoDB" id="9776390at2"/>
<dbReference type="HAMAP" id="MF_00185">
    <property type="entry name" value="IPP_trans"/>
    <property type="match status" value="1"/>
</dbReference>
<evidence type="ECO:0000256" key="9">
    <source>
        <dbReference type="ARBA" id="ARBA00049563"/>
    </source>
</evidence>
<comment type="caution">
    <text evidence="10">Lacks conserved residue(s) required for the propagation of feature annotation.</text>
</comment>
<sequence>MSEHRGTNDPRKMAIVGATGVGKTAISIEIAHARPKVALLSCDSMAIYRYMDIGTAKPSADELGGIHYGLIDLVDPDEEFSIAQFRQASNWYLGQLSRDEIALFVGGSGLYHTAVFDNLEIPPNNPTVRAFLEEQALERGLAPLWADLVRLDPVASSRIDPNNSRRIIRALEVIEITGRRFSEFGGGVDAYPLSSGEIVGIETDLLKARIDLAYRIDRLIDYGWIEEARWLKENFDLSRTALHAIGYLELFRYIDGALSLEEAKEATLTRTLQFAKRQRSWFGRDPRIVWFREIKEAQKYILDQIDTL</sequence>
<dbReference type="InterPro" id="IPR027417">
    <property type="entry name" value="P-loop_NTPase"/>
</dbReference>
<dbReference type="InterPro" id="IPR039657">
    <property type="entry name" value="Dimethylallyltransferase"/>
</dbReference>
<feature type="binding site" evidence="10">
    <location>
        <begin position="19"/>
        <end position="24"/>
    </location>
    <ligand>
        <name>substrate</name>
    </ligand>
</feature>
<evidence type="ECO:0000256" key="1">
    <source>
        <dbReference type="ARBA" id="ARBA00001946"/>
    </source>
</evidence>
<evidence type="ECO:0000313" key="14">
    <source>
        <dbReference type="EMBL" id="KJF19006.1"/>
    </source>
</evidence>
<proteinExistence type="inferred from homology"/>
<gene>
    <name evidence="10 14" type="primary">miaA</name>
    <name evidence="14" type="ORF">AXFE_00430</name>
</gene>
<keyword evidence="5 10" id="KW-0819">tRNA processing</keyword>
<evidence type="ECO:0000256" key="7">
    <source>
        <dbReference type="ARBA" id="ARBA00022840"/>
    </source>
</evidence>
<keyword evidence="7 10" id="KW-0067">ATP-binding</keyword>
<comment type="cofactor">
    <cofactor evidence="1 10">
        <name>Mg(2+)</name>
        <dbReference type="ChEBI" id="CHEBI:18420"/>
    </cofactor>
</comment>
<dbReference type="GO" id="GO:0005524">
    <property type="term" value="F:ATP binding"/>
    <property type="evidence" value="ECO:0007669"/>
    <property type="project" value="UniProtKB-UniRule"/>
</dbReference>
<evidence type="ECO:0000256" key="13">
    <source>
        <dbReference type="RuleBase" id="RU003785"/>
    </source>
</evidence>
<comment type="subunit">
    <text evidence="10">Monomer.</text>
</comment>
<keyword evidence="15" id="KW-1185">Reference proteome</keyword>
<feature type="region of interest" description="Interaction with substrate tRNA" evidence="10">
    <location>
        <begin position="43"/>
        <end position="46"/>
    </location>
</feature>
<dbReference type="PANTHER" id="PTHR11088">
    <property type="entry name" value="TRNA DIMETHYLALLYLTRANSFERASE"/>
    <property type="match status" value="1"/>
</dbReference>
<evidence type="ECO:0000256" key="8">
    <source>
        <dbReference type="ARBA" id="ARBA00022842"/>
    </source>
</evidence>
<dbReference type="PANTHER" id="PTHR11088:SF60">
    <property type="entry name" value="TRNA DIMETHYLALLYLTRANSFERASE"/>
    <property type="match status" value="1"/>
</dbReference>
<dbReference type="EC" id="2.5.1.75" evidence="10"/>
<keyword evidence="6 10" id="KW-0547">Nucleotide-binding</keyword>
<organism evidence="14 15">
    <name type="scientific">Acidithrix ferrooxidans</name>
    <dbReference type="NCBI Taxonomy" id="1280514"/>
    <lineage>
        <taxon>Bacteria</taxon>
        <taxon>Bacillati</taxon>
        <taxon>Actinomycetota</taxon>
        <taxon>Acidimicrobiia</taxon>
        <taxon>Acidimicrobiales</taxon>
        <taxon>Acidimicrobiaceae</taxon>
        <taxon>Acidithrix</taxon>
    </lineage>
</organism>
<dbReference type="Gene3D" id="3.40.50.300">
    <property type="entry name" value="P-loop containing nucleotide triphosphate hydrolases"/>
    <property type="match status" value="1"/>
</dbReference>
<feature type="binding site" evidence="10">
    <location>
        <begin position="17"/>
        <end position="24"/>
    </location>
    <ligand>
        <name>ATP</name>
        <dbReference type="ChEBI" id="CHEBI:30616"/>
    </ligand>
</feature>
<dbReference type="Proteomes" id="UP000032360">
    <property type="component" value="Unassembled WGS sequence"/>
</dbReference>